<evidence type="ECO:0000256" key="5">
    <source>
        <dbReference type="ARBA" id="ARBA00022960"/>
    </source>
</evidence>
<dbReference type="GO" id="GO:0071555">
    <property type="term" value="P:cell wall organization"/>
    <property type="evidence" value="ECO:0007669"/>
    <property type="project" value="UniProtKB-KW"/>
</dbReference>
<dbReference type="PANTHER" id="PTHR43024">
    <property type="entry name" value="UDP-N-ACETYLMURAMOYL-TRIPEPTIDE--D-ALANYL-D-ALANINE LIGASE"/>
    <property type="match status" value="1"/>
</dbReference>
<keyword evidence="5" id="KW-0133">Cell shape</keyword>
<dbReference type="EMBL" id="CP002606">
    <property type="protein sequence ID" value="AEA34479.1"/>
    <property type="molecule type" value="Genomic_DNA"/>
</dbReference>
<dbReference type="InParanoid" id="F2LTV3"/>
<dbReference type="Pfam" id="PF08245">
    <property type="entry name" value="Mur_ligase_M"/>
    <property type="match status" value="1"/>
</dbReference>
<keyword evidence="8" id="KW-0961">Cell wall biogenesis/degradation</keyword>
<evidence type="ECO:0000256" key="1">
    <source>
        <dbReference type="ARBA" id="ARBA00022598"/>
    </source>
</evidence>
<keyword evidence="7" id="KW-0131">Cell cycle</keyword>
<keyword evidence="1 12" id="KW-0436">Ligase</keyword>
<dbReference type="KEGG" id="hmr:Hipma_1523"/>
<evidence type="ECO:0000256" key="3">
    <source>
        <dbReference type="ARBA" id="ARBA00022741"/>
    </source>
</evidence>
<dbReference type="Proteomes" id="UP000008139">
    <property type="component" value="Chromosome"/>
</dbReference>
<dbReference type="FunCoup" id="F2LTV3">
    <property type="interactions" value="357"/>
</dbReference>
<accession>F2LTV3</accession>
<gene>
    <name evidence="12" type="ordered locus">Hipma_1523</name>
</gene>
<sequence length="429" mass="48130">MEFGLDEIIAVLKPKSISLDRDYTIKGFSIDSRAIKEGEVFVGIKGERFDGTDFAPEAVKKSKTFAIVEKKVDCPHIIVNNALGALKRLATYKLKKSGAISVAIVGSVGKTTTKELVADFLSCRYSVCRSLENENNIIGVCKTLLRVEDEDFCVVEVGINNPGEMEEIAAFFEPDNVLFLNVTSTHIGNFENIDAIFKEKSKIINKSSRLVYNADDEILKEAFEGKENSFGFCFFGDCEFRAENNNNVKVEDITLKKPFGLNPYTVLSGFVAAFVFGGFKDETCFNDKLKAFKPVGYRMRPEILEDKLFILDCYNANVNSMMHAIDELAKLKGRKLAILGDMLELGSFSERFHRDVGLYLNGKDIDLLAVGGDAFFIFDAFNGKKYYCKTKPEAVELLKDKLTDYDIFLLKASRGMRFEDIFTRLKGSQ</sequence>
<reference evidence="13" key="2">
    <citation type="submission" date="2011-03" db="EMBL/GenBank/DDBJ databases">
        <title>The complete genome of Hippea maritima DSM 10411.</title>
        <authorList>
            <consortium name="US DOE Joint Genome Institute (JGI-PGF)"/>
            <person name="Lucas S."/>
            <person name="Copeland A."/>
            <person name="Lapidus A."/>
            <person name="Bruce D."/>
            <person name="Goodwin L."/>
            <person name="Pitluck S."/>
            <person name="Peters L."/>
            <person name="Kyrpides N."/>
            <person name="Mavromatis K."/>
            <person name="Pagani I."/>
            <person name="Ivanova N."/>
            <person name="Mikhailova N."/>
            <person name="Lu M."/>
            <person name="Detter J.C."/>
            <person name="Tapia R."/>
            <person name="Han C."/>
            <person name="Land M."/>
            <person name="Hauser L."/>
            <person name="Markowitz V."/>
            <person name="Cheng J.-F."/>
            <person name="Hugenholtz P."/>
            <person name="Woyke T."/>
            <person name="Wu D."/>
            <person name="Spring S."/>
            <person name="Schroeder M."/>
            <person name="Brambilla E."/>
            <person name="Klenk H.-P."/>
            <person name="Eisen J.A."/>
        </authorList>
    </citation>
    <scope>NUCLEOTIDE SEQUENCE [LARGE SCALE GENOMIC DNA]</scope>
    <source>
        <strain evidence="13">ATCC 700847 / DSM 10411 / MH2</strain>
    </source>
</reference>
<dbReference type="GO" id="GO:0008360">
    <property type="term" value="P:regulation of cell shape"/>
    <property type="evidence" value="ECO:0007669"/>
    <property type="project" value="UniProtKB-KW"/>
</dbReference>
<dbReference type="InterPro" id="IPR036565">
    <property type="entry name" value="Mur-like_cat_sf"/>
</dbReference>
<dbReference type="GO" id="GO:0009252">
    <property type="term" value="P:peptidoglycan biosynthetic process"/>
    <property type="evidence" value="ECO:0007669"/>
    <property type="project" value="UniProtKB-KW"/>
</dbReference>
<evidence type="ECO:0000256" key="2">
    <source>
        <dbReference type="ARBA" id="ARBA00022618"/>
    </source>
</evidence>
<dbReference type="PANTHER" id="PTHR43024:SF1">
    <property type="entry name" value="UDP-N-ACETYLMURAMOYL-TRIPEPTIDE--D-ALANYL-D-ALANINE LIGASE"/>
    <property type="match status" value="1"/>
</dbReference>
<keyword evidence="13" id="KW-1185">Reference proteome</keyword>
<name>F2LTV3_HIPMA</name>
<organism evidence="12 13">
    <name type="scientific">Hippea maritima (strain ATCC 700847 / DSM 10411 / MH2)</name>
    <dbReference type="NCBI Taxonomy" id="760142"/>
    <lineage>
        <taxon>Bacteria</taxon>
        <taxon>Pseudomonadati</taxon>
        <taxon>Campylobacterota</taxon>
        <taxon>Desulfurellia</taxon>
        <taxon>Desulfurellales</taxon>
        <taxon>Hippeaceae</taxon>
        <taxon>Hippea</taxon>
    </lineage>
</organism>
<dbReference type="SUPFAM" id="SSF63418">
    <property type="entry name" value="MurE/MurF N-terminal domain"/>
    <property type="match status" value="1"/>
</dbReference>
<dbReference type="Pfam" id="PF01225">
    <property type="entry name" value="Mur_ligase"/>
    <property type="match status" value="1"/>
</dbReference>
<evidence type="ECO:0000256" key="8">
    <source>
        <dbReference type="ARBA" id="ARBA00023316"/>
    </source>
</evidence>
<keyword evidence="3" id="KW-0547">Nucleotide-binding</keyword>
<dbReference type="OrthoDB" id="9801978at2"/>
<keyword evidence="4" id="KW-0067">ATP-binding</keyword>
<reference evidence="12 13" key="1">
    <citation type="journal article" date="2011" name="Stand. Genomic Sci.">
        <title>Complete genome sequence of the thermophilic sulfur-reducer Hippea maritima type strain (MH(2)).</title>
        <authorList>
            <person name="Huntemann M."/>
            <person name="Lu M."/>
            <person name="Nolan M."/>
            <person name="Lapidus A."/>
            <person name="Lucas S."/>
            <person name="Hammon N."/>
            <person name="Deshpande S."/>
            <person name="Cheng J.F."/>
            <person name="Tapia R."/>
            <person name="Han C."/>
            <person name="Goodwin L."/>
            <person name="Pitluck S."/>
            <person name="Liolios K."/>
            <person name="Pagani I."/>
            <person name="Ivanova N."/>
            <person name="Ovchinikova G."/>
            <person name="Pati A."/>
            <person name="Chen A."/>
            <person name="Palaniappan K."/>
            <person name="Land M."/>
            <person name="Hauser L."/>
            <person name="Jeffries C.D."/>
            <person name="Detter J.C."/>
            <person name="Brambilla E.M."/>
            <person name="Rohde M."/>
            <person name="Spring S."/>
            <person name="Goker M."/>
            <person name="Woyke T."/>
            <person name="Bristow J."/>
            <person name="Eisen J.A."/>
            <person name="Markowitz V."/>
            <person name="Hugenholtz P."/>
            <person name="Kyrpides N.C."/>
            <person name="Klenk H.P."/>
            <person name="Mavromatis K."/>
        </authorList>
    </citation>
    <scope>NUCLEOTIDE SEQUENCE [LARGE SCALE GENOMIC DNA]</scope>
    <source>
        <strain evidence="13">ATCC 700847 / DSM 10411 / MH2</strain>
    </source>
</reference>
<dbReference type="eggNOG" id="COG0770">
    <property type="taxonomic scope" value="Bacteria"/>
</dbReference>
<proteinExistence type="predicted"/>
<evidence type="ECO:0000313" key="12">
    <source>
        <dbReference type="EMBL" id="AEA34479.1"/>
    </source>
</evidence>
<feature type="domain" description="Mur ligase C-terminal" evidence="10">
    <location>
        <begin position="300"/>
        <end position="414"/>
    </location>
</feature>
<evidence type="ECO:0000256" key="6">
    <source>
        <dbReference type="ARBA" id="ARBA00022984"/>
    </source>
</evidence>
<evidence type="ECO:0000256" key="7">
    <source>
        <dbReference type="ARBA" id="ARBA00023306"/>
    </source>
</evidence>
<feature type="domain" description="Mur ligase N-terminal catalytic" evidence="9">
    <location>
        <begin position="25"/>
        <end position="81"/>
    </location>
</feature>
<dbReference type="AlphaFoldDB" id="F2LTV3"/>
<dbReference type="RefSeq" id="WP_013682508.1">
    <property type="nucleotide sequence ID" value="NC_015318.1"/>
</dbReference>
<dbReference type="GO" id="GO:0005524">
    <property type="term" value="F:ATP binding"/>
    <property type="evidence" value="ECO:0007669"/>
    <property type="project" value="UniProtKB-KW"/>
</dbReference>
<evidence type="ECO:0000259" key="11">
    <source>
        <dbReference type="Pfam" id="PF08245"/>
    </source>
</evidence>
<dbReference type="STRING" id="760142.Hipma_1523"/>
<evidence type="ECO:0000256" key="4">
    <source>
        <dbReference type="ARBA" id="ARBA00022840"/>
    </source>
</evidence>
<evidence type="ECO:0000313" key="13">
    <source>
        <dbReference type="Proteomes" id="UP000008139"/>
    </source>
</evidence>
<dbReference type="InterPro" id="IPR013221">
    <property type="entry name" value="Mur_ligase_cen"/>
</dbReference>
<keyword evidence="6" id="KW-0573">Peptidoglycan synthesis</keyword>
<dbReference type="Gene3D" id="3.90.190.20">
    <property type="entry name" value="Mur ligase, C-terminal domain"/>
    <property type="match status" value="1"/>
</dbReference>
<dbReference type="Gene3D" id="3.40.1190.10">
    <property type="entry name" value="Mur-like, catalytic domain"/>
    <property type="match status" value="1"/>
</dbReference>
<dbReference type="EC" id="6.3.2.10" evidence="12"/>
<dbReference type="InterPro" id="IPR035911">
    <property type="entry name" value="MurE/MurF_N"/>
</dbReference>
<dbReference type="Gene3D" id="3.40.1390.10">
    <property type="entry name" value="MurE/MurF, N-terminal domain"/>
    <property type="match status" value="1"/>
</dbReference>
<evidence type="ECO:0000259" key="9">
    <source>
        <dbReference type="Pfam" id="PF01225"/>
    </source>
</evidence>
<dbReference type="Pfam" id="PF02875">
    <property type="entry name" value="Mur_ligase_C"/>
    <property type="match status" value="1"/>
</dbReference>
<keyword evidence="2" id="KW-0132">Cell division</keyword>
<dbReference type="InterPro" id="IPR000713">
    <property type="entry name" value="Mur_ligase_N"/>
</dbReference>
<dbReference type="InterPro" id="IPR051046">
    <property type="entry name" value="MurCDEF_CellWall_CoF430Synth"/>
</dbReference>
<dbReference type="GO" id="GO:0047480">
    <property type="term" value="F:UDP-N-acetylmuramoyl-tripeptide-D-alanyl-D-alanine ligase activity"/>
    <property type="evidence" value="ECO:0007669"/>
    <property type="project" value="UniProtKB-EC"/>
</dbReference>
<feature type="domain" description="Mur ligase central" evidence="11">
    <location>
        <begin position="105"/>
        <end position="241"/>
    </location>
</feature>
<dbReference type="SUPFAM" id="SSF53244">
    <property type="entry name" value="MurD-like peptide ligases, peptide-binding domain"/>
    <property type="match status" value="1"/>
</dbReference>
<dbReference type="SUPFAM" id="SSF53623">
    <property type="entry name" value="MurD-like peptide ligases, catalytic domain"/>
    <property type="match status" value="1"/>
</dbReference>
<dbReference type="InterPro" id="IPR036615">
    <property type="entry name" value="Mur_ligase_C_dom_sf"/>
</dbReference>
<protein>
    <submittedName>
        <fullName evidence="12">UDP-N-acetylmuramoylalanyl-D-glutamyl-2,6-diamin opimelate/D-alanyl-D-alanylligase</fullName>
        <ecNumber evidence="12">6.3.2.10</ecNumber>
    </submittedName>
</protein>
<dbReference type="HOGENOM" id="CLU_031507_1_1_7"/>
<dbReference type="GO" id="GO:0051301">
    <property type="term" value="P:cell division"/>
    <property type="evidence" value="ECO:0007669"/>
    <property type="project" value="UniProtKB-KW"/>
</dbReference>
<evidence type="ECO:0000259" key="10">
    <source>
        <dbReference type="Pfam" id="PF02875"/>
    </source>
</evidence>
<dbReference type="InterPro" id="IPR004101">
    <property type="entry name" value="Mur_ligase_C"/>
</dbReference>